<comment type="caution">
    <text evidence="2">The sequence shown here is derived from an EMBL/GenBank/DDBJ whole genome shotgun (WGS) entry which is preliminary data.</text>
</comment>
<organism evidence="2 3">
    <name type="scientific">Portunus trituberculatus</name>
    <name type="common">Swimming crab</name>
    <name type="synonym">Neptunus trituberculatus</name>
    <dbReference type="NCBI Taxonomy" id="210409"/>
    <lineage>
        <taxon>Eukaryota</taxon>
        <taxon>Metazoa</taxon>
        <taxon>Ecdysozoa</taxon>
        <taxon>Arthropoda</taxon>
        <taxon>Crustacea</taxon>
        <taxon>Multicrustacea</taxon>
        <taxon>Malacostraca</taxon>
        <taxon>Eumalacostraca</taxon>
        <taxon>Eucarida</taxon>
        <taxon>Decapoda</taxon>
        <taxon>Pleocyemata</taxon>
        <taxon>Brachyura</taxon>
        <taxon>Eubrachyura</taxon>
        <taxon>Portunoidea</taxon>
        <taxon>Portunidae</taxon>
        <taxon>Portuninae</taxon>
        <taxon>Portunus</taxon>
    </lineage>
</organism>
<keyword evidence="3" id="KW-1185">Reference proteome</keyword>
<feature type="transmembrane region" description="Helical" evidence="1">
    <location>
        <begin position="72"/>
        <end position="92"/>
    </location>
</feature>
<dbReference type="AlphaFoldDB" id="A0A5B7DJS0"/>
<keyword evidence="1" id="KW-1133">Transmembrane helix</keyword>
<evidence type="ECO:0000313" key="2">
    <source>
        <dbReference type="EMBL" id="MPC21822.1"/>
    </source>
</evidence>
<gene>
    <name evidence="2" type="ORF">E2C01_014822</name>
</gene>
<protein>
    <submittedName>
        <fullName evidence="2">Uncharacterized protein</fullName>
    </submittedName>
</protein>
<accession>A0A5B7DJS0</accession>
<proteinExistence type="predicted"/>
<evidence type="ECO:0000256" key="1">
    <source>
        <dbReference type="SAM" id="Phobius"/>
    </source>
</evidence>
<dbReference type="Proteomes" id="UP000324222">
    <property type="component" value="Unassembled WGS sequence"/>
</dbReference>
<keyword evidence="1" id="KW-0472">Membrane</keyword>
<name>A0A5B7DJS0_PORTR</name>
<evidence type="ECO:0000313" key="3">
    <source>
        <dbReference type="Proteomes" id="UP000324222"/>
    </source>
</evidence>
<dbReference type="EMBL" id="VSRR010001021">
    <property type="protein sequence ID" value="MPC21822.1"/>
    <property type="molecule type" value="Genomic_DNA"/>
</dbReference>
<reference evidence="2 3" key="1">
    <citation type="submission" date="2019-05" db="EMBL/GenBank/DDBJ databases">
        <title>Another draft genome of Portunus trituberculatus and its Hox gene families provides insights of decapod evolution.</title>
        <authorList>
            <person name="Jeong J.-H."/>
            <person name="Song I."/>
            <person name="Kim S."/>
            <person name="Choi T."/>
            <person name="Kim D."/>
            <person name="Ryu S."/>
            <person name="Kim W."/>
        </authorList>
    </citation>
    <scope>NUCLEOTIDE SEQUENCE [LARGE SCALE GENOMIC DNA]</scope>
    <source>
        <tissue evidence="2">Muscle</tissue>
    </source>
</reference>
<keyword evidence="1" id="KW-0812">Transmembrane</keyword>
<sequence length="97" mass="10765">MAQGYTTTLPGYSVPPHPVSIASYPVACCYAAVIQERLDGHHYISLVLESCVGQLATFVLNPRTFDDRILRLLGAMVVLLETFSLFFSLSFFHSHDT</sequence>